<dbReference type="InterPro" id="IPR036388">
    <property type="entry name" value="WH-like_DNA-bd_sf"/>
</dbReference>
<dbReference type="GO" id="GO:0005634">
    <property type="term" value="C:nucleus"/>
    <property type="evidence" value="ECO:0007669"/>
    <property type="project" value="UniProtKB-SubCell"/>
</dbReference>
<keyword evidence="11" id="KW-1185">Reference proteome</keyword>
<keyword evidence="3 10" id="KW-0808">Transferase</keyword>
<dbReference type="EC" id="2.3.1.48" evidence="2 8"/>
<dbReference type="PANTHER" id="PTHR10615:SF161">
    <property type="entry name" value="HISTONE ACETYLTRANSFERASE KAT7"/>
    <property type="match status" value="1"/>
</dbReference>
<evidence type="ECO:0000256" key="6">
    <source>
        <dbReference type="ARBA" id="ARBA00022990"/>
    </source>
</evidence>
<dbReference type="PROSITE" id="PS51726">
    <property type="entry name" value="MYST_HAT"/>
    <property type="match status" value="1"/>
</dbReference>
<dbReference type="InterPro" id="IPR016181">
    <property type="entry name" value="Acyl_CoA_acyltransferase"/>
</dbReference>
<dbReference type="GO" id="GO:0008270">
    <property type="term" value="F:zinc ion binding"/>
    <property type="evidence" value="ECO:0007669"/>
    <property type="project" value="UniProtKB-KW"/>
</dbReference>
<protein>
    <recommendedName>
        <fullName evidence="2 8">Histone acetyltransferase</fullName>
        <ecNumber evidence="2 8">2.3.1.48</ecNumber>
    </recommendedName>
</protein>
<comment type="subcellular location">
    <subcellularLocation>
        <location evidence="8">Nucleus</location>
    </subcellularLocation>
</comment>
<dbReference type="Pfam" id="PF01853">
    <property type="entry name" value="MOZ_SAS"/>
    <property type="match status" value="1"/>
</dbReference>
<evidence type="ECO:0000256" key="4">
    <source>
        <dbReference type="ARBA" id="ARBA00022771"/>
    </source>
</evidence>
<dbReference type="AlphaFoldDB" id="A0A699Z1W7"/>
<gene>
    <name evidence="10" type="ORF">HaLaN_09113</name>
</gene>
<comment type="similarity">
    <text evidence="1 8">Belongs to the MYST (SAS/MOZ) family.</text>
</comment>
<dbReference type="InterPro" id="IPR050603">
    <property type="entry name" value="MYST_HAT"/>
</dbReference>
<dbReference type="EMBL" id="BLLF01000592">
    <property type="protein sequence ID" value="GFH13266.1"/>
    <property type="molecule type" value="Genomic_DNA"/>
</dbReference>
<comment type="caution">
    <text evidence="10">The sequence shown here is derived from an EMBL/GenBank/DDBJ whole genome shotgun (WGS) entry which is preliminary data.</text>
</comment>
<evidence type="ECO:0000256" key="3">
    <source>
        <dbReference type="ARBA" id="ARBA00022679"/>
    </source>
</evidence>
<feature type="active site" description="Proton donor/acceptor" evidence="7">
    <location>
        <position position="5"/>
    </location>
</feature>
<dbReference type="GO" id="GO:0000785">
    <property type="term" value="C:chromatin"/>
    <property type="evidence" value="ECO:0007669"/>
    <property type="project" value="TreeGrafter"/>
</dbReference>
<proteinExistence type="inferred from homology"/>
<evidence type="ECO:0000256" key="5">
    <source>
        <dbReference type="ARBA" id="ARBA00022833"/>
    </source>
</evidence>
<dbReference type="SUPFAM" id="SSF55729">
    <property type="entry name" value="Acyl-CoA N-acyltransferases (Nat)"/>
    <property type="match status" value="1"/>
</dbReference>
<dbReference type="InterPro" id="IPR002717">
    <property type="entry name" value="HAT_MYST-type"/>
</dbReference>
<dbReference type="GO" id="GO:0006357">
    <property type="term" value="P:regulation of transcription by RNA polymerase II"/>
    <property type="evidence" value="ECO:0007669"/>
    <property type="project" value="TreeGrafter"/>
</dbReference>
<reference evidence="10 11" key="1">
    <citation type="submission" date="2020-02" db="EMBL/GenBank/DDBJ databases">
        <title>Draft genome sequence of Haematococcus lacustris strain NIES-144.</title>
        <authorList>
            <person name="Morimoto D."/>
            <person name="Nakagawa S."/>
            <person name="Yoshida T."/>
            <person name="Sawayama S."/>
        </authorList>
    </citation>
    <scope>NUCLEOTIDE SEQUENCE [LARGE SCALE GENOMIC DNA]</scope>
    <source>
        <strain evidence="10 11">NIES-144</strain>
    </source>
</reference>
<keyword evidence="8" id="KW-0539">Nucleus</keyword>
<feature type="non-terminal residue" evidence="10">
    <location>
        <position position="1"/>
    </location>
</feature>
<comment type="catalytic activity">
    <reaction evidence="8">
        <text>L-lysyl-[protein] + acetyl-CoA = N(6)-acetyl-L-lysyl-[protein] + CoA + H(+)</text>
        <dbReference type="Rhea" id="RHEA:45948"/>
        <dbReference type="Rhea" id="RHEA-COMP:9752"/>
        <dbReference type="Rhea" id="RHEA-COMP:10731"/>
        <dbReference type="ChEBI" id="CHEBI:15378"/>
        <dbReference type="ChEBI" id="CHEBI:29969"/>
        <dbReference type="ChEBI" id="CHEBI:57287"/>
        <dbReference type="ChEBI" id="CHEBI:57288"/>
        <dbReference type="ChEBI" id="CHEBI:61930"/>
        <dbReference type="EC" id="2.3.1.48"/>
    </reaction>
</comment>
<dbReference type="GO" id="GO:0003712">
    <property type="term" value="F:transcription coregulator activity"/>
    <property type="evidence" value="ECO:0007669"/>
    <property type="project" value="TreeGrafter"/>
</dbReference>
<dbReference type="FunFam" id="1.10.10.10:FF:000022">
    <property type="entry name" value="Histone acetyltransferase"/>
    <property type="match status" value="1"/>
</dbReference>
<evidence type="ECO:0000256" key="7">
    <source>
        <dbReference type="PIRSR" id="PIRSR602717-51"/>
    </source>
</evidence>
<evidence type="ECO:0000313" key="11">
    <source>
        <dbReference type="Proteomes" id="UP000485058"/>
    </source>
</evidence>
<dbReference type="Proteomes" id="UP000485058">
    <property type="component" value="Unassembled WGS sequence"/>
</dbReference>
<keyword evidence="6" id="KW-0007">Acetylation</keyword>
<evidence type="ECO:0000256" key="8">
    <source>
        <dbReference type="RuleBase" id="RU361211"/>
    </source>
</evidence>
<keyword evidence="4" id="KW-0863">Zinc-finger</keyword>
<accession>A0A699Z1W7</accession>
<keyword evidence="4" id="KW-0479">Metal-binding</keyword>
<dbReference type="GO" id="GO:0003682">
    <property type="term" value="F:chromatin binding"/>
    <property type="evidence" value="ECO:0007669"/>
    <property type="project" value="TreeGrafter"/>
</dbReference>
<evidence type="ECO:0000313" key="10">
    <source>
        <dbReference type="EMBL" id="GFH13266.1"/>
    </source>
</evidence>
<dbReference type="Gene3D" id="1.10.10.10">
    <property type="entry name" value="Winged helix-like DNA-binding domain superfamily/Winged helix DNA-binding domain"/>
    <property type="match status" value="1"/>
</dbReference>
<evidence type="ECO:0000259" key="9">
    <source>
        <dbReference type="PROSITE" id="PS51726"/>
    </source>
</evidence>
<keyword evidence="5" id="KW-0862">Zinc</keyword>
<evidence type="ECO:0000256" key="1">
    <source>
        <dbReference type="ARBA" id="ARBA00010107"/>
    </source>
</evidence>
<dbReference type="GO" id="GO:0004402">
    <property type="term" value="F:histone acetyltransferase activity"/>
    <property type="evidence" value="ECO:0007669"/>
    <property type="project" value="InterPro"/>
</dbReference>
<organism evidence="10 11">
    <name type="scientific">Haematococcus lacustris</name>
    <name type="common">Green alga</name>
    <name type="synonym">Haematococcus pluvialis</name>
    <dbReference type="NCBI Taxonomy" id="44745"/>
    <lineage>
        <taxon>Eukaryota</taxon>
        <taxon>Viridiplantae</taxon>
        <taxon>Chlorophyta</taxon>
        <taxon>core chlorophytes</taxon>
        <taxon>Chlorophyceae</taxon>
        <taxon>CS clade</taxon>
        <taxon>Chlamydomonadales</taxon>
        <taxon>Haematococcaceae</taxon>
        <taxon>Haematococcus</taxon>
    </lineage>
</organism>
<dbReference type="PANTHER" id="PTHR10615">
    <property type="entry name" value="HISTONE ACETYLTRANSFERASE"/>
    <property type="match status" value="1"/>
</dbReference>
<evidence type="ECO:0000256" key="2">
    <source>
        <dbReference type="ARBA" id="ARBA00013184"/>
    </source>
</evidence>
<feature type="domain" description="MYST-type HAT" evidence="9">
    <location>
        <begin position="1"/>
        <end position="100"/>
    </location>
</feature>
<name>A0A699Z1W7_HAELA</name>
<sequence length="112" mass="12514">VGTPERPLSDLGRVSYHGYWTRELLAVLQSHEGSISIKELSERTAMKPDDIEATLRQLGLIQMQKGQHVIVAAPHIVKQHLKQAGGPGLVIEPSKIVWTPYNAEREYVQKGH</sequence>